<protein>
    <submittedName>
        <fullName evidence="1">Uncharacterized protein</fullName>
    </submittedName>
</protein>
<sequence length="63" mass="7104">MSLAPGQSSLKCLLVGFLAPMALNQSLLSVRSFRPELRPRRRWEKLVIPKCKRSSPIRVAKNA</sequence>
<accession>A0A0C3B676</accession>
<reference evidence="2" key="2">
    <citation type="submission" date="2015-01" db="EMBL/GenBank/DDBJ databases">
        <title>Evolutionary Origins and Diversification of the Mycorrhizal Mutualists.</title>
        <authorList>
            <consortium name="DOE Joint Genome Institute"/>
            <consortium name="Mycorrhizal Genomics Consortium"/>
            <person name="Kohler A."/>
            <person name="Kuo A."/>
            <person name="Nagy L.G."/>
            <person name="Floudas D."/>
            <person name="Copeland A."/>
            <person name="Barry K.W."/>
            <person name="Cichocki N."/>
            <person name="Veneault-Fourrey C."/>
            <person name="LaButti K."/>
            <person name="Lindquist E.A."/>
            <person name="Lipzen A."/>
            <person name="Lundell T."/>
            <person name="Morin E."/>
            <person name="Murat C."/>
            <person name="Riley R."/>
            <person name="Ohm R."/>
            <person name="Sun H."/>
            <person name="Tunlid A."/>
            <person name="Henrissat B."/>
            <person name="Grigoriev I.V."/>
            <person name="Hibbett D.S."/>
            <person name="Martin F."/>
        </authorList>
    </citation>
    <scope>NUCLEOTIDE SEQUENCE [LARGE SCALE GENOMIC DNA]</scope>
    <source>
        <strain evidence="2">F 1598</strain>
    </source>
</reference>
<dbReference type="AlphaFoldDB" id="A0A0C3B676"/>
<dbReference type="Proteomes" id="UP000054166">
    <property type="component" value="Unassembled WGS sequence"/>
</dbReference>
<dbReference type="HOGENOM" id="CLU_2886628_0_0_1"/>
<keyword evidence="2" id="KW-1185">Reference proteome</keyword>
<reference evidence="1 2" key="1">
    <citation type="submission" date="2014-04" db="EMBL/GenBank/DDBJ databases">
        <authorList>
            <consortium name="DOE Joint Genome Institute"/>
            <person name="Kuo A."/>
            <person name="Tarkka M."/>
            <person name="Buscot F."/>
            <person name="Kohler A."/>
            <person name="Nagy L.G."/>
            <person name="Floudas D."/>
            <person name="Copeland A."/>
            <person name="Barry K.W."/>
            <person name="Cichocki N."/>
            <person name="Veneault-Fourrey C."/>
            <person name="LaButti K."/>
            <person name="Lindquist E.A."/>
            <person name="Lipzen A."/>
            <person name="Lundell T."/>
            <person name="Morin E."/>
            <person name="Murat C."/>
            <person name="Sun H."/>
            <person name="Tunlid A."/>
            <person name="Henrissat B."/>
            <person name="Grigoriev I.V."/>
            <person name="Hibbett D.S."/>
            <person name="Martin F."/>
            <person name="Nordberg H.P."/>
            <person name="Cantor M.N."/>
            <person name="Hua S.X."/>
        </authorList>
    </citation>
    <scope>NUCLEOTIDE SEQUENCE [LARGE SCALE GENOMIC DNA]</scope>
    <source>
        <strain evidence="1 2">F 1598</strain>
    </source>
</reference>
<dbReference type="InParanoid" id="A0A0C3B676"/>
<evidence type="ECO:0000313" key="2">
    <source>
        <dbReference type="Proteomes" id="UP000054166"/>
    </source>
</evidence>
<gene>
    <name evidence="1" type="ORF">PILCRDRAFT_821092</name>
</gene>
<proteinExistence type="predicted"/>
<evidence type="ECO:0000313" key="1">
    <source>
        <dbReference type="EMBL" id="KIM81738.1"/>
    </source>
</evidence>
<dbReference type="EMBL" id="KN832997">
    <property type="protein sequence ID" value="KIM81738.1"/>
    <property type="molecule type" value="Genomic_DNA"/>
</dbReference>
<organism evidence="1 2">
    <name type="scientific">Piloderma croceum (strain F 1598)</name>
    <dbReference type="NCBI Taxonomy" id="765440"/>
    <lineage>
        <taxon>Eukaryota</taxon>
        <taxon>Fungi</taxon>
        <taxon>Dikarya</taxon>
        <taxon>Basidiomycota</taxon>
        <taxon>Agaricomycotina</taxon>
        <taxon>Agaricomycetes</taxon>
        <taxon>Agaricomycetidae</taxon>
        <taxon>Atheliales</taxon>
        <taxon>Atheliaceae</taxon>
        <taxon>Piloderma</taxon>
    </lineage>
</organism>
<name>A0A0C3B676_PILCF</name>